<protein>
    <submittedName>
        <fullName evidence="2">Unnamed protein product</fullName>
    </submittedName>
</protein>
<dbReference type="AlphaFoldDB" id="A0A9W7CYU5"/>
<accession>A0A9W7CYU5</accession>
<reference evidence="2" key="1">
    <citation type="submission" date="2023-04" db="EMBL/GenBank/DDBJ databases">
        <title>Phytophthora fragariaefolia NBRC 109709.</title>
        <authorList>
            <person name="Ichikawa N."/>
            <person name="Sato H."/>
            <person name="Tonouchi N."/>
        </authorList>
    </citation>
    <scope>NUCLEOTIDE SEQUENCE</scope>
    <source>
        <strain evidence="2">NBRC 109709</strain>
    </source>
</reference>
<keyword evidence="3" id="KW-1185">Reference proteome</keyword>
<dbReference type="Proteomes" id="UP001165121">
    <property type="component" value="Unassembled WGS sequence"/>
</dbReference>
<name>A0A9W7CYU5_9STRA</name>
<evidence type="ECO:0000313" key="2">
    <source>
        <dbReference type="EMBL" id="GMF46065.1"/>
    </source>
</evidence>
<evidence type="ECO:0000313" key="3">
    <source>
        <dbReference type="Proteomes" id="UP001165121"/>
    </source>
</evidence>
<dbReference type="EMBL" id="BSXT01001911">
    <property type="protein sequence ID" value="GMF46065.1"/>
    <property type="molecule type" value="Genomic_DNA"/>
</dbReference>
<organism evidence="2 3">
    <name type="scientific">Phytophthora fragariaefolia</name>
    <dbReference type="NCBI Taxonomy" id="1490495"/>
    <lineage>
        <taxon>Eukaryota</taxon>
        <taxon>Sar</taxon>
        <taxon>Stramenopiles</taxon>
        <taxon>Oomycota</taxon>
        <taxon>Peronosporomycetes</taxon>
        <taxon>Peronosporales</taxon>
        <taxon>Peronosporaceae</taxon>
        <taxon>Phytophthora</taxon>
    </lineage>
</organism>
<gene>
    <name evidence="2" type="ORF">Pfra01_001679900</name>
</gene>
<feature type="compositionally biased region" description="Basic and acidic residues" evidence="1">
    <location>
        <begin position="8"/>
        <end position="24"/>
    </location>
</feature>
<proteinExistence type="predicted"/>
<feature type="region of interest" description="Disordered" evidence="1">
    <location>
        <begin position="1"/>
        <end position="66"/>
    </location>
</feature>
<evidence type="ECO:0000256" key="1">
    <source>
        <dbReference type="SAM" id="MobiDB-lite"/>
    </source>
</evidence>
<comment type="caution">
    <text evidence="2">The sequence shown here is derived from an EMBL/GenBank/DDBJ whole genome shotgun (WGS) entry which is preliminary data.</text>
</comment>
<sequence length="116" mass="13412">MVTPRSSSRADRLARDAEATKSGDARVSSGRSRWRFVPRDNSSDDDSGDDDYYQKEDVEYDDPSDELARQVRAFSDMERLNSTPRLELATHRLLAQIKSFSGLRNKSERSRQWLRL</sequence>